<dbReference type="PANTHER" id="PTHR11655:SF14">
    <property type="entry name" value="LARGE RIBOSOMAL SUBUNIT PROTEIN UL6M"/>
    <property type="match status" value="1"/>
</dbReference>
<evidence type="ECO:0000313" key="9">
    <source>
        <dbReference type="EMBL" id="OHA06937.1"/>
    </source>
</evidence>
<dbReference type="GO" id="GO:0019843">
    <property type="term" value="F:rRNA binding"/>
    <property type="evidence" value="ECO:0007669"/>
    <property type="project" value="UniProtKB-UniRule"/>
</dbReference>
<dbReference type="SUPFAM" id="SSF56053">
    <property type="entry name" value="Ribosomal protein L6"/>
    <property type="match status" value="2"/>
</dbReference>
<dbReference type="GO" id="GO:0022625">
    <property type="term" value="C:cytosolic large ribosomal subunit"/>
    <property type="evidence" value="ECO:0007669"/>
    <property type="project" value="UniProtKB-UniRule"/>
</dbReference>
<dbReference type="InterPro" id="IPR019906">
    <property type="entry name" value="Ribosomal_uL6_bac-type"/>
</dbReference>
<proteinExistence type="inferred from homology"/>
<evidence type="ECO:0000256" key="1">
    <source>
        <dbReference type="ARBA" id="ARBA00022730"/>
    </source>
</evidence>
<dbReference type="Proteomes" id="UP000177982">
    <property type="component" value="Unassembled WGS sequence"/>
</dbReference>
<dbReference type="InterPro" id="IPR036789">
    <property type="entry name" value="Ribosomal_uL6-like_a/b-dom_sf"/>
</dbReference>
<dbReference type="InterPro" id="IPR000702">
    <property type="entry name" value="Ribosomal_uL6-like"/>
</dbReference>
<keyword evidence="1 5" id="KW-0699">rRNA-binding</keyword>
<dbReference type="PIRSF" id="PIRSF002162">
    <property type="entry name" value="Ribosomal_L6"/>
    <property type="match status" value="1"/>
</dbReference>
<comment type="similarity">
    <text evidence="5 6">Belongs to the universal ribosomal protein uL6 family.</text>
</comment>
<dbReference type="Gene3D" id="3.90.930.12">
    <property type="entry name" value="Ribosomal protein L6, alpha-beta domain"/>
    <property type="match status" value="2"/>
</dbReference>
<accession>A0A1G2L5I1</accession>
<keyword evidence="3 5" id="KW-0689">Ribosomal protein</keyword>
<evidence type="ECO:0000256" key="5">
    <source>
        <dbReference type="HAMAP-Rule" id="MF_01365"/>
    </source>
</evidence>
<comment type="function">
    <text evidence="5 7">This protein binds to the 23S rRNA, and is important in its secondary structure. It is located near the subunit interface in the base of the L7/L12 stalk, and near the tRNA binding site of the peptidyltransferase center.</text>
</comment>
<dbReference type="PANTHER" id="PTHR11655">
    <property type="entry name" value="60S/50S RIBOSOMAL PROTEIN L6/L9"/>
    <property type="match status" value="1"/>
</dbReference>
<gene>
    <name evidence="5" type="primary">rplF</name>
    <name evidence="9" type="ORF">A2934_01450</name>
</gene>
<dbReference type="AlphaFoldDB" id="A0A1G2L5I1"/>
<evidence type="ECO:0000313" key="10">
    <source>
        <dbReference type="Proteomes" id="UP000177982"/>
    </source>
</evidence>
<evidence type="ECO:0000256" key="2">
    <source>
        <dbReference type="ARBA" id="ARBA00022884"/>
    </source>
</evidence>
<feature type="domain" description="Large ribosomal subunit protein uL6 alpha-beta" evidence="8">
    <location>
        <begin position="91"/>
        <end position="163"/>
    </location>
</feature>
<comment type="subunit">
    <text evidence="5">Part of the 50S ribosomal subunit.</text>
</comment>
<keyword evidence="2 5" id="KW-0694">RNA-binding</keyword>
<dbReference type="Pfam" id="PF00347">
    <property type="entry name" value="Ribosomal_L6"/>
    <property type="match status" value="2"/>
</dbReference>
<dbReference type="FunFam" id="3.90.930.12:FF:000002">
    <property type="entry name" value="50S ribosomal protein L6"/>
    <property type="match status" value="1"/>
</dbReference>
<dbReference type="GO" id="GO:0002181">
    <property type="term" value="P:cytoplasmic translation"/>
    <property type="evidence" value="ECO:0007669"/>
    <property type="project" value="TreeGrafter"/>
</dbReference>
<evidence type="ECO:0000256" key="7">
    <source>
        <dbReference type="RuleBase" id="RU003870"/>
    </source>
</evidence>
<comment type="caution">
    <text evidence="9">The sequence shown here is derived from an EMBL/GenBank/DDBJ whole genome shotgun (WGS) entry which is preliminary data.</text>
</comment>
<feature type="domain" description="Large ribosomal subunit protein uL6 alpha-beta" evidence="8">
    <location>
        <begin position="11"/>
        <end position="82"/>
    </location>
</feature>
<dbReference type="GO" id="GO:0003735">
    <property type="term" value="F:structural constituent of ribosome"/>
    <property type="evidence" value="ECO:0007669"/>
    <property type="project" value="UniProtKB-UniRule"/>
</dbReference>
<sequence length="181" mass="19234">MSRIGKKPIQIPPGVTVSKNGNVVVVRGPKGELSRPLVAEVELTIGPHEAVVAIVKHNKRSPALWGLYRALIQNMVDGVTKGFEKKLEIEGVGFKVQQDGAGLVFSLGLSHPVKFSAPAGVQLKAEKNVITVSGSDTEAVGDTAARIQKLKPPEPYKGKGIRYEGEIIRRKAGKKAIASAA</sequence>
<dbReference type="PROSITE" id="PS00525">
    <property type="entry name" value="RIBOSOMAL_L6_1"/>
    <property type="match status" value="1"/>
</dbReference>
<dbReference type="EMBL" id="MHQO01000020">
    <property type="protein sequence ID" value="OHA06937.1"/>
    <property type="molecule type" value="Genomic_DNA"/>
</dbReference>
<dbReference type="NCBIfam" id="TIGR03654">
    <property type="entry name" value="L6_bact"/>
    <property type="match status" value="1"/>
</dbReference>
<evidence type="ECO:0000259" key="8">
    <source>
        <dbReference type="Pfam" id="PF00347"/>
    </source>
</evidence>
<keyword evidence="4 5" id="KW-0687">Ribonucleoprotein</keyword>
<dbReference type="InterPro" id="IPR002358">
    <property type="entry name" value="Ribosomal_uL6_CS"/>
</dbReference>
<reference evidence="9 10" key="1">
    <citation type="journal article" date="2016" name="Nat. Commun.">
        <title>Thousands of microbial genomes shed light on interconnected biogeochemical processes in an aquifer system.</title>
        <authorList>
            <person name="Anantharaman K."/>
            <person name="Brown C.T."/>
            <person name="Hug L.A."/>
            <person name="Sharon I."/>
            <person name="Castelle C.J."/>
            <person name="Probst A.J."/>
            <person name="Thomas B.C."/>
            <person name="Singh A."/>
            <person name="Wilkins M.J."/>
            <person name="Karaoz U."/>
            <person name="Brodie E.L."/>
            <person name="Williams K.H."/>
            <person name="Hubbard S.S."/>
            <person name="Banfield J.F."/>
        </authorList>
    </citation>
    <scope>NUCLEOTIDE SEQUENCE [LARGE SCALE GENOMIC DNA]</scope>
</reference>
<protein>
    <recommendedName>
        <fullName evidence="5">Large ribosomal subunit protein uL6</fullName>
    </recommendedName>
</protein>
<organism evidence="9 10">
    <name type="scientific">Candidatus Sungbacteria bacterium RIFCSPLOWO2_01_FULL_47_10</name>
    <dbReference type="NCBI Taxonomy" id="1802276"/>
    <lineage>
        <taxon>Bacteria</taxon>
        <taxon>Candidatus Sungiibacteriota</taxon>
    </lineage>
</organism>
<dbReference type="PRINTS" id="PR00059">
    <property type="entry name" value="RIBOSOMALL6"/>
</dbReference>
<dbReference type="InterPro" id="IPR020040">
    <property type="entry name" value="Ribosomal_uL6_a/b-dom"/>
</dbReference>
<evidence type="ECO:0000256" key="6">
    <source>
        <dbReference type="RuleBase" id="RU003869"/>
    </source>
</evidence>
<evidence type="ECO:0000256" key="4">
    <source>
        <dbReference type="ARBA" id="ARBA00023274"/>
    </source>
</evidence>
<evidence type="ECO:0000256" key="3">
    <source>
        <dbReference type="ARBA" id="ARBA00022980"/>
    </source>
</evidence>
<dbReference type="HAMAP" id="MF_01365_B">
    <property type="entry name" value="Ribosomal_uL6_B"/>
    <property type="match status" value="1"/>
</dbReference>
<name>A0A1G2L5I1_9BACT</name>